<protein>
    <recommendedName>
        <fullName evidence="2">K Homology domain-containing protein</fullName>
    </recommendedName>
</protein>
<comment type="caution">
    <text evidence="3">The sequence shown here is derived from an EMBL/GenBank/DDBJ whole genome shotgun (WGS) entry which is preliminary data.</text>
</comment>
<dbReference type="GeneID" id="89949766"/>
<evidence type="ECO:0000313" key="3">
    <source>
        <dbReference type="EMBL" id="KAK4514072.1"/>
    </source>
</evidence>
<feature type="domain" description="K Homology" evidence="2">
    <location>
        <begin position="28"/>
        <end position="99"/>
    </location>
</feature>
<dbReference type="InterPro" id="IPR036612">
    <property type="entry name" value="KH_dom_type_1_sf"/>
</dbReference>
<name>A0AAN7HZU3_9FUNG</name>
<organism evidence="3 4">
    <name type="scientific">Mucor velutinosus</name>
    <dbReference type="NCBI Taxonomy" id="708070"/>
    <lineage>
        <taxon>Eukaryota</taxon>
        <taxon>Fungi</taxon>
        <taxon>Fungi incertae sedis</taxon>
        <taxon>Mucoromycota</taxon>
        <taxon>Mucoromycotina</taxon>
        <taxon>Mucoromycetes</taxon>
        <taxon>Mucorales</taxon>
        <taxon>Mucorineae</taxon>
        <taxon>Mucoraceae</taxon>
        <taxon>Mucor</taxon>
    </lineage>
</organism>
<proteinExistence type="predicted"/>
<dbReference type="GO" id="GO:0003723">
    <property type="term" value="F:RNA binding"/>
    <property type="evidence" value="ECO:0007669"/>
    <property type="project" value="UniProtKB-UniRule"/>
</dbReference>
<dbReference type="RefSeq" id="XP_064680738.1">
    <property type="nucleotide sequence ID" value="XM_064825361.1"/>
</dbReference>
<dbReference type="Proteomes" id="UP001304243">
    <property type="component" value="Unassembled WGS sequence"/>
</dbReference>
<accession>A0AAN7HZU3</accession>
<dbReference type="InterPro" id="IPR004087">
    <property type="entry name" value="KH_dom"/>
</dbReference>
<gene>
    <name evidence="3" type="ORF">ATC70_006080</name>
</gene>
<dbReference type="PROSITE" id="PS50084">
    <property type="entry name" value="KH_TYPE_1"/>
    <property type="match status" value="1"/>
</dbReference>
<dbReference type="Gene3D" id="3.30.1370.10">
    <property type="entry name" value="K Homology domain, type 1"/>
    <property type="match status" value="1"/>
</dbReference>
<dbReference type="InterPro" id="IPR004088">
    <property type="entry name" value="KH_dom_type_1"/>
</dbReference>
<dbReference type="Pfam" id="PF00013">
    <property type="entry name" value="KH_1"/>
    <property type="match status" value="1"/>
</dbReference>
<sequence length="234" mass="26908">MSSSAPLPRTASDLLASYQNYENHYKTDRISLRVLIPHIYSGKVIGSQGKTIQEISKFYQVVLQFSKRESSRQYKRLLSIRGKADNCAMACTNCFELLISIFDDPILRGVDFVLPDLFIEHLKENKVFQEMAKQTSTEIRIMSSFLPESTERIVRISIPIGSKDVQGFYRAAKMLAQQLKENITLYMCAPDNKFYQQEEENELLFTDDAAHASDQVEEIYCELTTEAQQYLRMG</sequence>
<evidence type="ECO:0000259" key="2">
    <source>
        <dbReference type="SMART" id="SM00322"/>
    </source>
</evidence>
<evidence type="ECO:0000256" key="1">
    <source>
        <dbReference type="PROSITE-ProRule" id="PRU00117"/>
    </source>
</evidence>
<reference evidence="3 4" key="1">
    <citation type="submission" date="2022-11" db="EMBL/GenBank/DDBJ databases">
        <title>Mucor velutinosus strain NIH1002 WGS.</title>
        <authorList>
            <person name="Subramanian P."/>
            <person name="Mullikin J.C."/>
            <person name="Segre J.A."/>
            <person name="Zelazny A.M."/>
        </authorList>
    </citation>
    <scope>NUCLEOTIDE SEQUENCE [LARGE SCALE GENOMIC DNA]</scope>
    <source>
        <strain evidence="3 4">NIH1002</strain>
    </source>
</reference>
<dbReference type="SUPFAM" id="SSF54791">
    <property type="entry name" value="Eukaryotic type KH-domain (KH-domain type I)"/>
    <property type="match status" value="1"/>
</dbReference>
<dbReference type="EMBL" id="JASEJX010000016">
    <property type="protein sequence ID" value="KAK4514072.1"/>
    <property type="molecule type" value="Genomic_DNA"/>
</dbReference>
<dbReference type="SMART" id="SM00322">
    <property type="entry name" value="KH"/>
    <property type="match status" value="1"/>
</dbReference>
<dbReference type="AlphaFoldDB" id="A0AAN7HZU3"/>
<evidence type="ECO:0000313" key="4">
    <source>
        <dbReference type="Proteomes" id="UP001304243"/>
    </source>
</evidence>
<keyword evidence="1" id="KW-0694">RNA-binding</keyword>
<keyword evidence="4" id="KW-1185">Reference proteome</keyword>